<protein>
    <submittedName>
        <fullName evidence="1">Uncharacterized protein</fullName>
    </submittedName>
</protein>
<keyword evidence="2" id="KW-1185">Reference proteome</keyword>
<proteinExistence type="predicted"/>
<evidence type="ECO:0000313" key="2">
    <source>
        <dbReference type="Proteomes" id="UP001378592"/>
    </source>
</evidence>
<gene>
    <name evidence="1" type="ORF">R5R35_012003</name>
</gene>
<name>A0AAN9W0U1_9ORTH</name>
<organism evidence="1 2">
    <name type="scientific">Gryllus longicercus</name>
    <dbReference type="NCBI Taxonomy" id="2509291"/>
    <lineage>
        <taxon>Eukaryota</taxon>
        <taxon>Metazoa</taxon>
        <taxon>Ecdysozoa</taxon>
        <taxon>Arthropoda</taxon>
        <taxon>Hexapoda</taxon>
        <taxon>Insecta</taxon>
        <taxon>Pterygota</taxon>
        <taxon>Neoptera</taxon>
        <taxon>Polyneoptera</taxon>
        <taxon>Orthoptera</taxon>
        <taxon>Ensifera</taxon>
        <taxon>Gryllidea</taxon>
        <taxon>Grylloidea</taxon>
        <taxon>Gryllidae</taxon>
        <taxon>Gryllinae</taxon>
        <taxon>Gryllus</taxon>
    </lineage>
</organism>
<evidence type="ECO:0000313" key="1">
    <source>
        <dbReference type="EMBL" id="KAK7870047.1"/>
    </source>
</evidence>
<dbReference type="AlphaFoldDB" id="A0AAN9W0U1"/>
<dbReference type="Proteomes" id="UP001378592">
    <property type="component" value="Unassembled WGS sequence"/>
</dbReference>
<sequence length="152" mass="17507">MRKSLTVFIGAKRDDFDDYESKLKAKSDVKVYHDTQRCQIKRRFILAFADSGCSNEELLGREKFRVETFLPPVDTLVSILELRNNAYVDIVDMFVFLESMHELEKSEFQNIAKSLQIFIGKAIFIAKILQELVSADLISECHHLAAYLKGKI</sequence>
<reference evidence="1 2" key="1">
    <citation type="submission" date="2024-03" db="EMBL/GenBank/DDBJ databases">
        <title>The genome assembly and annotation of the cricket Gryllus longicercus Weissman &amp; Gray.</title>
        <authorList>
            <person name="Szrajer S."/>
            <person name="Gray D."/>
            <person name="Ylla G."/>
        </authorList>
    </citation>
    <scope>NUCLEOTIDE SEQUENCE [LARGE SCALE GENOMIC DNA]</scope>
    <source>
        <strain evidence="1">DAG 2021-001</strain>
        <tissue evidence="1">Whole body minus gut</tissue>
    </source>
</reference>
<accession>A0AAN9W0U1</accession>
<comment type="caution">
    <text evidence="1">The sequence shown here is derived from an EMBL/GenBank/DDBJ whole genome shotgun (WGS) entry which is preliminary data.</text>
</comment>
<dbReference type="EMBL" id="JAZDUA010000065">
    <property type="protein sequence ID" value="KAK7870047.1"/>
    <property type="molecule type" value="Genomic_DNA"/>
</dbReference>